<dbReference type="PROSITE" id="PS51257">
    <property type="entry name" value="PROKAR_LIPOPROTEIN"/>
    <property type="match status" value="1"/>
</dbReference>
<dbReference type="InterPro" id="IPR050345">
    <property type="entry name" value="Aliph_Amidase/BUP"/>
</dbReference>
<dbReference type="Pfam" id="PF00795">
    <property type="entry name" value="CN_hydrolase"/>
    <property type="match status" value="1"/>
</dbReference>
<keyword evidence="4" id="KW-1185">Reference proteome</keyword>
<dbReference type="SUPFAM" id="SSF56317">
    <property type="entry name" value="Carbon-nitrogen hydrolase"/>
    <property type="match status" value="1"/>
</dbReference>
<reference evidence="3 4" key="1">
    <citation type="journal article" date="2006" name="Int. J. Syst. Evol. Microbiol.">
        <title>Costertonia aggregata gen. nov., sp. nov., a mesophilic marine bacterium of the family Flavobacteriaceae, isolated from a mature biofilm.</title>
        <authorList>
            <person name="Kwon K.K."/>
            <person name="Lee Y.K."/>
            <person name="Lee H.K."/>
        </authorList>
    </citation>
    <scope>NUCLEOTIDE SEQUENCE [LARGE SCALE GENOMIC DNA]</scope>
    <source>
        <strain evidence="3 4">KCCM 42265</strain>
    </source>
</reference>
<evidence type="ECO:0000259" key="2">
    <source>
        <dbReference type="PROSITE" id="PS50263"/>
    </source>
</evidence>
<protein>
    <submittedName>
        <fullName evidence="3">Carbon-nitrogen hydrolase family protein</fullName>
    </submittedName>
</protein>
<dbReference type="CDD" id="cd07197">
    <property type="entry name" value="nitrilase"/>
    <property type="match status" value="1"/>
</dbReference>
<name>A0A7H9ANI6_9FLAO</name>
<gene>
    <name evidence="3" type="ORF">HYG79_06485</name>
</gene>
<dbReference type="RefSeq" id="WP_179241302.1">
    <property type="nucleotide sequence ID" value="NZ_CP058595.1"/>
</dbReference>
<dbReference type="GO" id="GO:0016811">
    <property type="term" value="F:hydrolase activity, acting on carbon-nitrogen (but not peptide) bonds, in linear amides"/>
    <property type="evidence" value="ECO:0007669"/>
    <property type="project" value="TreeGrafter"/>
</dbReference>
<dbReference type="PROSITE" id="PS50263">
    <property type="entry name" value="CN_HYDROLASE"/>
    <property type="match status" value="1"/>
</dbReference>
<organism evidence="3 4">
    <name type="scientific">Costertonia aggregata</name>
    <dbReference type="NCBI Taxonomy" id="343403"/>
    <lineage>
        <taxon>Bacteria</taxon>
        <taxon>Pseudomonadati</taxon>
        <taxon>Bacteroidota</taxon>
        <taxon>Flavobacteriia</taxon>
        <taxon>Flavobacteriales</taxon>
        <taxon>Flavobacteriaceae</taxon>
        <taxon>Costertonia</taxon>
    </lineage>
</organism>
<dbReference type="EMBL" id="CP058595">
    <property type="protein sequence ID" value="QLG45012.1"/>
    <property type="molecule type" value="Genomic_DNA"/>
</dbReference>
<sequence length="383" mass="43317">MKIKTILLIPFLSLLFAISCKENKTETPTSTSSISAETILVQPDGTYPKVPLEKDSVVIKVMQTRVKSLSGFSTIEEGLEENMSYMEKMAEQAMTKGDKPDIILFHEFPLTGYSSGTRQDKLPFTIEVPGPETQRIGEIAKKCDCYVVFGSYVRDTEWPDHILSINTVLGRDGKIAKTFWKSRNIKRIYKDREITTTTIEAVRDAYREKYGIEEEFPVLQTEFGNIAVSTVQFDPFIYAAFAMRGTEIMLRTATLFAEEDVVFTAWSNDFYSAMANFTLPESTGYDAGESVIVAPNGDILAKHPSKEEDGIVEAKIPIAAFRKDRTIPNYALEMTQPVFEQYQAEVPINHLEMEKEKLPKTGQEMKLLIDSISRYDPPKKATW</sequence>
<dbReference type="Gene3D" id="3.60.110.10">
    <property type="entry name" value="Carbon-nitrogen hydrolase"/>
    <property type="match status" value="1"/>
</dbReference>
<dbReference type="PANTHER" id="PTHR43674:SF16">
    <property type="entry name" value="CARBON-NITROGEN FAMILY, PUTATIVE (AFU_ORTHOLOGUE AFUA_5G02350)-RELATED"/>
    <property type="match status" value="1"/>
</dbReference>
<evidence type="ECO:0000313" key="3">
    <source>
        <dbReference type="EMBL" id="QLG45012.1"/>
    </source>
</evidence>
<dbReference type="AlphaFoldDB" id="A0A7H9ANI6"/>
<proteinExistence type="predicted"/>
<dbReference type="InterPro" id="IPR036526">
    <property type="entry name" value="C-N_Hydrolase_sf"/>
</dbReference>
<accession>A0A7H9ANI6</accession>
<dbReference type="Proteomes" id="UP000509302">
    <property type="component" value="Chromosome"/>
</dbReference>
<keyword evidence="1 3" id="KW-0378">Hydrolase</keyword>
<feature type="domain" description="CN hydrolase" evidence="2">
    <location>
        <begin position="62"/>
        <end position="318"/>
    </location>
</feature>
<evidence type="ECO:0000313" key="4">
    <source>
        <dbReference type="Proteomes" id="UP000509302"/>
    </source>
</evidence>
<evidence type="ECO:0000256" key="1">
    <source>
        <dbReference type="ARBA" id="ARBA00022801"/>
    </source>
</evidence>
<dbReference type="InterPro" id="IPR003010">
    <property type="entry name" value="C-N_Hydrolase"/>
</dbReference>
<dbReference type="KEGG" id="cagg:HYG79_06485"/>
<dbReference type="PANTHER" id="PTHR43674">
    <property type="entry name" value="NITRILASE C965.09-RELATED"/>
    <property type="match status" value="1"/>
</dbReference>